<comment type="caution">
    <text evidence="2">The sequence shown here is derived from an EMBL/GenBank/DDBJ whole genome shotgun (WGS) entry which is preliminary data.</text>
</comment>
<dbReference type="PANTHER" id="PTHR28066:SF1">
    <property type="entry name" value="SMALL RIBOSOMAL SUBUNIT PROTEIN MS37"/>
    <property type="match status" value="1"/>
</dbReference>
<dbReference type="PIRSF" id="PIRSF037706">
    <property type="entry name" value="MRP10"/>
    <property type="match status" value="1"/>
</dbReference>
<evidence type="ECO:0000313" key="3">
    <source>
        <dbReference type="Proteomes" id="UP000224634"/>
    </source>
</evidence>
<keyword evidence="3" id="KW-1185">Reference proteome</keyword>
<comment type="subunit">
    <text evidence="1">Component of the mitochondrial small ribosomal subunit.</text>
</comment>
<accession>A0A2B7YF83</accession>
<gene>
    <name evidence="2" type="ORF">AJ80_03767</name>
</gene>
<comment type="similarity">
    <text evidence="1">Belongs to the mitochondrion-specific ribosomal protein mS37 family.</text>
</comment>
<evidence type="ECO:0000256" key="1">
    <source>
        <dbReference type="PIRNR" id="PIRNR037706"/>
    </source>
</evidence>
<dbReference type="STRING" id="1447883.A0A2B7YF83"/>
<dbReference type="EMBL" id="PDNA01000044">
    <property type="protein sequence ID" value="PGH19850.1"/>
    <property type="molecule type" value="Genomic_DNA"/>
</dbReference>
<dbReference type="OrthoDB" id="2210at2759"/>
<dbReference type="AlphaFoldDB" id="A0A2B7YF83"/>
<dbReference type="GO" id="GO:0005763">
    <property type="term" value="C:mitochondrial small ribosomal subunit"/>
    <property type="evidence" value="ECO:0007669"/>
    <property type="project" value="TreeGrafter"/>
</dbReference>
<dbReference type="Proteomes" id="UP000224634">
    <property type="component" value="Unassembled WGS sequence"/>
</dbReference>
<dbReference type="PANTHER" id="PTHR28066">
    <property type="entry name" value="37S RIBOSOMAL PROTEIN MRP10, MITOCHONDRIAL"/>
    <property type="match status" value="1"/>
</dbReference>
<evidence type="ECO:0000313" key="2">
    <source>
        <dbReference type="EMBL" id="PGH19850.1"/>
    </source>
</evidence>
<comment type="function">
    <text evidence="1">Component of the mitochondrial ribosome (mitoribosome), a dedicated translation machinery responsible for the synthesis of mitochondrial genome-encoded proteins, including at least some of the essential transmembrane subunits of the mitochondrial respiratory chain. The mitoribosomes are attached to the mitochondrial inner membrane and translation products are cotranslationally integrated into the membrane.</text>
</comment>
<dbReference type="GO" id="GO:0032543">
    <property type="term" value="P:mitochondrial translation"/>
    <property type="evidence" value="ECO:0007669"/>
    <property type="project" value="InterPro"/>
</dbReference>
<name>A0A2B7YF83_POLH7</name>
<organism evidence="2 3">
    <name type="scientific">Polytolypa hystricis (strain UAMH7299)</name>
    <dbReference type="NCBI Taxonomy" id="1447883"/>
    <lineage>
        <taxon>Eukaryota</taxon>
        <taxon>Fungi</taxon>
        <taxon>Dikarya</taxon>
        <taxon>Ascomycota</taxon>
        <taxon>Pezizomycotina</taxon>
        <taxon>Eurotiomycetes</taxon>
        <taxon>Eurotiomycetidae</taxon>
        <taxon>Onygenales</taxon>
        <taxon>Onygenales incertae sedis</taxon>
        <taxon>Polytolypa</taxon>
    </lineage>
</organism>
<sequence length="98" mass="11196">MPPRGISTRMKPMQLQTVNKLRVKRPNKSEPNPCTAVMSSVLTCWASSRFSVEGCFQVEQQLRACVDAKSTKTTHKSTINYHLMRMFPKMSGPRKPRQ</sequence>
<comment type="subcellular location">
    <subcellularLocation>
        <location evidence="1">Mitochondrion</location>
    </subcellularLocation>
</comment>
<keyword evidence="1" id="KW-0689">Ribosomal protein</keyword>
<dbReference type="InterPro" id="IPR017264">
    <property type="entry name" value="Ribosomal_mS37_fun"/>
</dbReference>
<proteinExistence type="inferred from homology"/>
<keyword evidence="1" id="KW-0687">Ribonucleoprotein</keyword>
<reference evidence="2 3" key="1">
    <citation type="submission" date="2017-10" db="EMBL/GenBank/DDBJ databases">
        <title>Comparative genomics in systemic dimorphic fungi from Ajellomycetaceae.</title>
        <authorList>
            <person name="Munoz J.F."/>
            <person name="Mcewen J.G."/>
            <person name="Clay O.K."/>
            <person name="Cuomo C.A."/>
        </authorList>
    </citation>
    <scope>NUCLEOTIDE SEQUENCE [LARGE SCALE GENOMIC DNA]</scope>
    <source>
        <strain evidence="2 3">UAMH7299</strain>
    </source>
</reference>
<protein>
    <recommendedName>
        <fullName evidence="1">Small ribosomal subunit protein mS37</fullName>
    </recommendedName>
</protein>
<dbReference type="GO" id="GO:0003735">
    <property type="term" value="F:structural constituent of ribosome"/>
    <property type="evidence" value="ECO:0007669"/>
    <property type="project" value="InterPro"/>
</dbReference>
<keyword evidence="1" id="KW-0496">Mitochondrion</keyword>